<name>A0ABQ1IG08_9PROT</name>
<evidence type="ECO:0000259" key="3">
    <source>
        <dbReference type="PROSITE" id="PS51186"/>
    </source>
</evidence>
<dbReference type="Proteomes" id="UP000603352">
    <property type="component" value="Unassembled WGS sequence"/>
</dbReference>
<accession>A0ABQ1IG08</accession>
<dbReference type="PROSITE" id="PS51186">
    <property type="entry name" value="GNAT"/>
    <property type="match status" value="1"/>
</dbReference>
<dbReference type="SUPFAM" id="SSF55729">
    <property type="entry name" value="Acyl-CoA N-acyltransferases (Nat)"/>
    <property type="match status" value="1"/>
</dbReference>
<dbReference type="PANTHER" id="PTHR43877">
    <property type="entry name" value="AMINOALKYLPHOSPHONATE N-ACETYLTRANSFERASE-RELATED-RELATED"/>
    <property type="match status" value="1"/>
</dbReference>
<dbReference type="PANTHER" id="PTHR43877:SF2">
    <property type="entry name" value="AMINOALKYLPHOSPHONATE N-ACETYLTRANSFERASE-RELATED"/>
    <property type="match status" value="1"/>
</dbReference>
<dbReference type="InterPro" id="IPR016181">
    <property type="entry name" value="Acyl_CoA_acyltransferase"/>
</dbReference>
<dbReference type="CDD" id="cd04301">
    <property type="entry name" value="NAT_SF"/>
    <property type="match status" value="1"/>
</dbReference>
<keyword evidence="1" id="KW-0808">Transferase</keyword>
<dbReference type="Pfam" id="PF00583">
    <property type="entry name" value="Acetyltransf_1"/>
    <property type="match status" value="1"/>
</dbReference>
<keyword evidence="5" id="KW-1185">Reference proteome</keyword>
<dbReference type="RefSeq" id="WP_188577104.1">
    <property type="nucleotide sequence ID" value="NZ_BMDZ01000017.1"/>
</dbReference>
<organism evidence="4 5">
    <name type="scientific">Tistrella bauzanensis</name>
    <dbReference type="NCBI Taxonomy" id="657419"/>
    <lineage>
        <taxon>Bacteria</taxon>
        <taxon>Pseudomonadati</taxon>
        <taxon>Pseudomonadota</taxon>
        <taxon>Alphaproteobacteria</taxon>
        <taxon>Geminicoccales</taxon>
        <taxon>Geminicoccaceae</taxon>
        <taxon>Tistrella</taxon>
    </lineage>
</organism>
<evidence type="ECO:0000256" key="1">
    <source>
        <dbReference type="ARBA" id="ARBA00022679"/>
    </source>
</evidence>
<evidence type="ECO:0000313" key="5">
    <source>
        <dbReference type="Proteomes" id="UP000603352"/>
    </source>
</evidence>
<evidence type="ECO:0000313" key="4">
    <source>
        <dbReference type="EMBL" id="GGB37434.1"/>
    </source>
</evidence>
<keyword evidence="2" id="KW-0012">Acyltransferase</keyword>
<reference evidence="5" key="1">
    <citation type="journal article" date="2019" name="Int. J. Syst. Evol. Microbiol.">
        <title>The Global Catalogue of Microorganisms (GCM) 10K type strain sequencing project: providing services to taxonomists for standard genome sequencing and annotation.</title>
        <authorList>
            <consortium name="The Broad Institute Genomics Platform"/>
            <consortium name="The Broad Institute Genome Sequencing Center for Infectious Disease"/>
            <person name="Wu L."/>
            <person name="Ma J."/>
        </authorList>
    </citation>
    <scope>NUCLEOTIDE SEQUENCE [LARGE SCALE GENOMIC DNA]</scope>
    <source>
        <strain evidence="5">CGMCC 1.10188</strain>
    </source>
</reference>
<feature type="domain" description="N-acetyltransferase" evidence="3">
    <location>
        <begin position="6"/>
        <end position="154"/>
    </location>
</feature>
<protein>
    <submittedName>
        <fullName evidence="4">Acetyltransferase</fullName>
    </submittedName>
</protein>
<sequence length="154" mass="16578">MPPSDPIIRPATTDDLPAIIALLADDVLGRTREDASMPPADAYVRAFDAMMADGNQIQVVADRDGVVVGTLQVTIIPGLSRMGQTRGQIEGVRVAASERGAGLGEALIRWAIEACRTRGCALVQLTTDRSRTDAHRFYDRLGFTASHLGYKLTL</sequence>
<dbReference type="Gene3D" id="3.40.630.30">
    <property type="match status" value="1"/>
</dbReference>
<gene>
    <name evidence="4" type="ORF">GCM10011505_18630</name>
</gene>
<dbReference type="EMBL" id="BMDZ01000017">
    <property type="protein sequence ID" value="GGB37434.1"/>
    <property type="molecule type" value="Genomic_DNA"/>
</dbReference>
<comment type="caution">
    <text evidence="4">The sequence shown here is derived from an EMBL/GenBank/DDBJ whole genome shotgun (WGS) entry which is preliminary data.</text>
</comment>
<dbReference type="InterPro" id="IPR000182">
    <property type="entry name" value="GNAT_dom"/>
</dbReference>
<dbReference type="InterPro" id="IPR050832">
    <property type="entry name" value="Bact_Acetyltransf"/>
</dbReference>
<proteinExistence type="predicted"/>
<evidence type="ECO:0000256" key="2">
    <source>
        <dbReference type="ARBA" id="ARBA00023315"/>
    </source>
</evidence>